<evidence type="ECO:0000313" key="1">
    <source>
        <dbReference type="EMBL" id="GAG54581.1"/>
    </source>
</evidence>
<accession>X1A2T5</accession>
<sequence>MDVKPKKPKTEYGKFNVPRVLVHMINDIYFKLGFRSISEYIITKIRSGLKDDTDFLLNFEKVKSLNNKPKEIRVNK</sequence>
<dbReference type="EMBL" id="BART01008497">
    <property type="protein sequence ID" value="GAG54581.1"/>
    <property type="molecule type" value="Genomic_DNA"/>
</dbReference>
<organism evidence="1">
    <name type="scientific">marine sediment metagenome</name>
    <dbReference type="NCBI Taxonomy" id="412755"/>
    <lineage>
        <taxon>unclassified sequences</taxon>
        <taxon>metagenomes</taxon>
        <taxon>ecological metagenomes</taxon>
    </lineage>
</organism>
<name>X1A2T5_9ZZZZ</name>
<reference evidence="1" key="1">
    <citation type="journal article" date="2014" name="Front. Microbiol.">
        <title>High frequency of phylogenetically diverse reductive dehalogenase-homologous genes in deep subseafloor sedimentary metagenomes.</title>
        <authorList>
            <person name="Kawai M."/>
            <person name="Futagami T."/>
            <person name="Toyoda A."/>
            <person name="Takaki Y."/>
            <person name="Nishi S."/>
            <person name="Hori S."/>
            <person name="Arai W."/>
            <person name="Tsubouchi T."/>
            <person name="Morono Y."/>
            <person name="Uchiyama I."/>
            <person name="Ito T."/>
            <person name="Fujiyama A."/>
            <person name="Inagaki F."/>
            <person name="Takami H."/>
        </authorList>
    </citation>
    <scope>NUCLEOTIDE SEQUENCE</scope>
    <source>
        <strain evidence="1">Expedition CK06-06</strain>
    </source>
</reference>
<protein>
    <submittedName>
        <fullName evidence="1">Uncharacterized protein</fullName>
    </submittedName>
</protein>
<dbReference type="AlphaFoldDB" id="X1A2T5"/>
<gene>
    <name evidence="1" type="ORF">S01H4_19101</name>
</gene>
<comment type="caution">
    <text evidence="1">The sequence shown here is derived from an EMBL/GenBank/DDBJ whole genome shotgun (WGS) entry which is preliminary data.</text>
</comment>
<proteinExistence type="predicted"/>